<dbReference type="PANTHER" id="PTHR12967:SF0">
    <property type="entry name" value="PROTEIN SHQ1 HOMOLOG"/>
    <property type="match status" value="1"/>
</dbReference>
<evidence type="ECO:0000256" key="3">
    <source>
        <dbReference type="SAM" id="MobiDB-lite"/>
    </source>
</evidence>
<dbReference type="InterPro" id="IPR008978">
    <property type="entry name" value="HSP20-like_chaperone"/>
</dbReference>
<comment type="caution">
    <text evidence="6">The sequence shown here is derived from an EMBL/GenBank/DDBJ whole genome shotgun (WGS) entry which is preliminary data.</text>
</comment>
<feature type="compositionally biased region" description="Basic and acidic residues" evidence="3">
    <location>
        <begin position="404"/>
        <end position="414"/>
    </location>
</feature>
<dbReference type="PANTHER" id="PTHR12967">
    <property type="entry name" value="PROTEIN SHQ1 HOMOLOG"/>
    <property type="match status" value="1"/>
</dbReference>
<organism evidence="6 7">
    <name type="scientific">Tegillarca granosa</name>
    <name type="common">Malaysian cockle</name>
    <name type="synonym">Anadara granosa</name>
    <dbReference type="NCBI Taxonomy" id="220873"/>
    <lineage>
        <taxon>Eukaryota</taxon>
        <taxon>Metazoa</taxon>
        <taxon>Spiralia</taxon>
        <taxon>Lophotrochozoa</taxon>
        <taxon>Mollusca</taxon>
        <taxon>Bivalvia</taxon>
        <taxon>Autobranchia</taxon>
        <taxon>Pteriomorphia</taxon>
        <taxon>Arcoida</taxon>
        <taxon>Arcoidea</taxon>
        <taxon>Arcidae</taxon>
        <taxon>Tegillarca</taxon>
    </lineage>
</organism>
<feature type="compositionally biased region" description="Acidic residues" evidence="3">
    <location>
        <begin position="415"/>
        <end position="449"/>
    </location>
</feature>
<gene>
    <name evidence="6" type="ORF">KUTeg_020946</name>
</gene>
<dbReference type="InterPro" id="IPR007009">
    <property type="entry name" value="Shq1_C"/>
</dbReference>
<proteinExistence type="inferred from homology"/>
<dbReference type="EMBL" id="JARBDR010000918">
    <property type="protein sequence ID" value="KAJ8301959.1"/>
    <property type="molecule type" value="Genomic_DNA"/>
</dbReference>
<reference evidence="6 7" key="1">
    <citation type="submission" date="2022-12" db="EMBL/GenBank/DDBJ databases">
        <title>Chromosome-level genome of Tegillarca granosa.</title>
        <authorList>
            <person name="Kim J."/>
        </authorList>
    </citation>
    <scope>NUCLEOTIDE SEQUENCE [LARGE SCALE GENOMIC DNA]</scope>
    <source>
        <strain evidence="6">Teg-2019</strain>
        <tissue evidence="6">Adductor muscle</tissue>
    </source>
</reference>
<evidence type="ECO:0000313" key="6">
    <source>
        <dbReference type="EMBL" id="KAJ8301959.1"/>
    </source>
</evidence>
<dbReference type="Proteomes" id="UP001217089">
    <property type="component" value="Unassembled WGS sequence"/>
</dbReference>
<feature type="domain" description="SHQ1-like CS" evidence="5">
    <location>
        <begin position="21"/>
        <end position="70"/>
    </location>
</feature>
<feature type="region of interest" description="Disordered" evidence="3">
    <location>
        <begin position="404"/>
        <end position="451"/>
    </location>
</feature>
<evidence type="ECO:0000259" key="5">
    <source>
        <dbReference type="Pfam" id="PF21413"/>
    </source>
</evidence>
<dbReference type="Pfam" id="PF04925">
    <property type="entry name" value="SHQ1"/>
    <property type="match status" value="1"/>
</dbReference>
<protein>
    <recommendedName>
        <fullName evidence="2">Protein SHQ1 homolog</fullName>
    </recommendedName>
</protein>
<name>A0ABQ9E9E1_TEGGR</name>
<comment type="similarity">
    <text evidence="1">Belongs to the SHQ1 family.</text>
</comment>
<dbReference type="Gene3D" id="2.60.40.790">
    <property type="match status" value="1"/>
</dbReference>
<dbReference type="InterPro" id="IPR039742">
    <property type="entry name" value="Shq1"/>
</dbReference>
<keyword evidence="7" id="KW-1185">Reference proteome</keyword>
<dbReference type="Pfam" id="PF21413">
    <property type="entry name" value="SHQ1-like_CS"/>
    <property type="match status" value="1"/>
</dbReference>
<dbReference type="InterPro" id="IPR048696">
    <property type="entry name" value="SHQ1-like_CS"/>
</dbReference>
<accession>A0ABQ9E9E1</accession>
<sequence length="570" mass="64996">MVAVSKTFLYFELCIAIEYCLIRLTLPGNIVEDGRESATYDSDKGFFVIKVPKQVPGEEFDGLDMITKLLTPKGQTSAKQPLIEVIDDGNEHNPENPDSEEEEEFDWHVKQHPFQEEEVLLDAPKYGFANQRSGVFGKLQEEICEIVDLKEPDKVSYKDRRKLRIESENDKFDEDYYLADLHQDEIIQQLLQYESPWQQELQLIKNGSPKEDIYLIEESVLPSVYLGLIDLLFAYAYNHRITEGENNVESSWNICKISSTLSWLEVFTNLEEVVVTCFRRVLCFPLYRHWDLANMVLQDTQQILSLGKQRILKCLLEMHTILSESYPRYILNDLYVTDYCVWIQSSSDKKLESLSQALTKIKLEKSDANFGLLEIEEAAKILQEDDDNDIDNVTNQIAQCQLSEDLKSSKHSKDSDDDSSSSDENTSSDDECTDSDDEYSESDDEDTQIDLDKKCIENNNVKESDKNVSNIHLTAIIRFLSKAFKNRGRSMSFIVIPSTNTSSSAVHPGSALTFNCGSTSPSVAWRGGGCNHFMKVNGNSSNLGMLRGSWSGDKAWVLMKKNFEEMDKIT</sequence>
<evidence type="ECO:0000256" key="1">
    <source>
        <dbReference type="ARBA" id="ARBA00005607"/>
    </source>
</evidence>
<evidence type="ECO:0000259" key="4">
    <source>
        <dbReference type="Pfam" id="PF04925"/>
    </source>
</evidence>
<evidence type="ECO:0000313" key="7">
    <source>
        <dbReference type="Proteomes" id="UP001217089"/>
    </source>
</evidence>
<feature type="domain" description="Shq1 C-terminal" evidence="4">
    <location>
        <begin position="213"/>
        <end position="371"/>
    </location>
</feature>
<evidence type="ECO:0000256" key="2">
    <source>
        <dbReference type="ARBA" id="ARBA00013750"/>
    </source>
</evidence>